<feature type="domain" description="UvrD-like helicase ATP-binding" evidence="12">
    <location>
        <begin position="29"/>
        <end position="312"/>
    </location>
</feature>
<proteinExistence type="inferred from homology"/>
<keyword evidence="4 10" id="KW-0347">Helicase</keyword>
<keyword evidence="15" id="KW-1185">Reference proteome</keyword>
<dbReference type="CDD" id="cd17932">
    <property type="entry name" value="DEXQc_UvrD"/>
    <property type="match status" value="1"/>
</dbReference>
<dbReference type="EC" id="5.6.2.4" evidence="8"/>
<comment type="catalytic activity">
    <reaction evidence="9">
        <text>ATP + H2O = ADP + phosphate + H(+)</text>
        <dbReference type="Rhea" id="RHEA:13065"/>
        <dbReference type="ChEBI" id="CHEBI:15377"/>
        <dbReference type="ChEBI" id="CHEBI:15378"/>
        <dbReference type="ChEBI" id="CHEBI:30616"/>
        <dbReference type="ChEBI" id="CHEBI:43474"/>
        <dbReference type="ChEBI" id="CHEBI:456216"/>
        <dbReference type="EC" id="5.6.2.4"/>
    </reaction>
</comment>
<gene>
    <name evidence="14" type="primary">rep</name>
    <name evidence="14" type="ORF">BCTU_394</name>
</gene>
<keyword evidence="2 10" id="KW-0547">Nucleotide-binding</keyword>
<comment type="similarity">
    <text evidence="1">Belongs to the helicase family. UvrD subfamily.</text>
</comment>
<evidence type="ECO:0000256" key="2">
    <source>
        <dbReference type="ARBA" id="ARBA00022741"/>
    </source>
</evidence>
<keyword evidence="11" id="KW-1133">Transmembrane helix</keyword>
<sequence length="679" mass="80122">MLLVYVYFYIKINFFYLIIFLGYNYKNIMKLNIAQKKAIHLIHGPCLVLAGAGSGKTSVIINKIIQLINIYQYDPAKIITITFTNKAADEIRWRLLHVLSNDIIKKLSIFTFHAFGLKIIRKEIKILGFSSSSSSSLTLLNNYEQLRVLKDLASIDLNNNINLLKVLLNQIKEWKNLLLSPKSVHLHIKKILNEKFFYLYNKYTNFLTSHNLLDFDDLIFIPTLLLKIIYWLERVGKKKIQYLLVDEYQDTNHSQYELIKVLSGNDPNFTLVGDDDQSIYSWRGARPKNFYLLKDDFPKLNVVKMEQNYRSSGCILKAANQLISNNSNIFNKKIIFYFSVWQKIHIFVTLNEIHEAKVIIDHIKIHKNLYKKKFKDYVILYRNNYQAKIFEFELIYRNIPYYIHEGNSFFDNSEIKDLLAYLRLIVNPYDDLAFLRIINVPRRKIGSVTLIKLKTLAKKFKISLFHACIDERIMCFFKKNTILILHNFITWIKKIMLLVPRKSKKILDLVIKKIDYIGWLNIKIKDSMLLMKTIKNIKIFSKWLNNILNKKNTEKPIMLGDGLLHLITDQNFHQNIKKKHLNKTFDKLRLMTLHASKGLEFLVVYIVGLEEGTLPHQKSILNNNVSEERRLMYVGITRARQQLFLSFCKKKKKFGIKENLQPSRFLLELPRSSVVWFNK</sequence>
<dbReference type="InterPro" id="IPR013986">
    <property type="entry name" value="DExx_box_DNA_helicase_dom_sf"/>
</dbReference>
<evidence type="ECO:0000259" key="12">
    <source>
        <dbReference type="PROSITE" id="PS51198"/>
    </source>
</evidence>
<evidence type="ECO:0000256" key="1">
    <source>
        <dbReference type="ARBA" id="ARBA00009922"/>
    </source>
</evidence>
<keyword evidence="5 10" id="KW-0067">ATP-binding</keyword>
<dbReference type="Proteomes" id="UP000006811">
    <property type="component" value="Chromosome"/>
</dbReference>
<dbReference type="InterPro" id="IPR014017">
    <property type="entry name" value="DNA_helicase_UvrD-like_C"/>
</dbReference>
<dbReference type="InterPro" id="IPR027417">
    <property type="entry name" value="P-loop_NTPase"/>
</dbReference>
<evidence type="ECO:0000256" key="10">
    <source>
        <dbReference type="PROSITE-ProRule" id="PRU00560"/>
    </source>
</evidence>
<evidence type="ECO:0000256" key="9">
    <source>
        <dbReference type="ARBA" id="ARBA00048988"/>
    </source>
</evidence>
<dbReference type="Pfam" id="PF13361">
    <property type="entry name" value="UvrD_C"/>
    <property type="match status" value="1"/>
</dbReference>
<dbReference type="GO" id="GO:0003677">
    <property type="term" value="F:DNA binding"/>
    <property type="evidence" value="ECO:0007669"/>
    <property type="project" value="InterPro"/>
</dbReference>
<protein>
    <recommendedName>
        <fullName evidence="8">DNA 3'-5' helicase</fullName>
        <ecNumber evidence="8">5.6.2.4</ecNumber>
    </recommendedName>
</protein>
<keyword evidence="6" id="KW-0413">Isomerase</keyword>
<dbReference type="Gene3D" id="3.40.50.300">
    <property type="entry name" value="P-loop containing nucleotide triphosphate hydrolases"/>
    <property type="match status" value="2"/>
</dbReference>
<dbReference type="Gene3D" id="1.10.486.10">
    <property type="entry name" value="PCRA, domain 4"/>
    <property type="match status" value="1"/>
</dbReference>
<evidence type="ECO:0000256" key="7">
    <source>
        <dbReference type="ARBA" id="ARBA00034617"/>
    </source>
</evidence>
<accession>F7WZS4</accession>
<dbReference type="HOGENOM" id="CLU_004585_5_2_6"/>
<dbReference type="GO" id="GO:0016887">
    <property type="term" value="F:ATP hydrolysis activity"/>
    <property type="evidence" value="ECO:0007669"/>
    <property type="project" value="RHEA"/>
</dbReference>
<keyword evidence="3 10" id="KW-0378">Hydrolase</keyword>
<evidence type="ECO:0000313" key="15">
    <source>
        <dbReference type="Proteomes" id="UP000006811"/>
    </source>
</evidence>
<dbReference type="Pfam" id="PF00580">
    <property type="entry name" value="UvrD-helicase"/>
    <property type="match status" value="1"/>
</dbReference>
<evidence type="ECO:0000256" key="8">
    <source>
        <dbReference type="ARBA" id="ARBA00034808"/>
    </source>
</evidence>
<dbReference type="InterPro" id="IPR000212">
    <property type="entry name" value="DNA_helicase_UvrD/REP"/>
</dbReference>
<evidence type="ECO:0000256" key="3">
    <source>
        <dbReference type="ARBA" id="ARBA00022801"/>
    </source>
</evidence>
<reference evidence="14 15" key="1">
    <citation type="journal article" date="2011" name="Appl. Environ. Microbiol.">
        <title>The genome of Buchnera aphidicola from the aphid Cinara tujafilina provides new clues about the evolutionary history of metabolic losses in bacterial endosymbionts.</title>
        <authorList>
            <person name="Lamelas A."/>
            <person name="Gosalbes M.J."/>
            <person name="Moya A."/>
            <person name="Latorre A."/>
        </authorList>
    </citation>
    <scope>NUCLEOTIDE SEQUENCE [LARGE SCALE GENOMIC DNA]</scope>
    <source>
        <strain evidence="15">Cinara tujafilina</strain>
    </source>
</reference>
<comment type="catalytic activity">
    <reaction evidence="7">
        <text>Couples ATP hydrolysis with the unwinding of duplex DNA by translocating in the 3'-5' direction.</text>
        <dbReference type="EC" id="5.6.2.4"/>
    </reaction>
</comment>
<evidence type="ECO:0000256" key="5">
    <source>
        <dbReference type="ARBA" id="ARBA00022840"/>
    </source>
</evidence>
<dbReference type="STRING" id="261317.BCTU_394"/>
<dbReference type="Gene3D" id="1.10.10.160">
    <property type="match status" value="1"/>
</dbReference>
<dbReference type="SUPFAM" id="SSF52540">
    <property type="entry name" value="P-loop containing nucleoside triphosphate hydrolases"/>
    <property type="match status" value="1"/>
</dbReference>
<dbReference type="GO" id="GO:0000725">
    <property type="term" value="P:recombinational repair"/>
    <property type="evidence" value="ECO:0007669"/>
    <property type="project" value="TreeGrafter"/>
</dbReference>
<dbReference type="PROSITE" id="PS51198">
    <property type="entry name" value="UVRD_HELICASE_ATP_BIND"/>
    <property type="match status" value="1"/>
</dbReference>
<dbReference type="GO" id="GO:0043138">
    <property type="term" value="F:3'-5' DNA helicase activity"/>
    <property type="evidence" value="ECO:0007669"/>
    <property type="project" value="UniProtKB-EC"/>
</dbReference>
<evidence type="ECO:0000256" key="4">
    <source>
        <dbReference type="ARBA" id="ARBA00022806"/>
    </source>
</evidence>
<evidence type="ECO:0000256" key="11">
    <source>
        <dbReference type="SAM" id="Phobius"/>
    </source>
</evidence>
<keyword evidence="11" id="KW-0472">Membrane</keyword>
<dbReference type="AlphaFoldDB" id="F7WZS4"/>
<dbReference type="GO" id="GO:0005524">
    <property type="term" value="F:ATP binding"/>
    <property type="evidence" value="ECO:0007669"/>
    <property type="project" value="UniProtKB-UniRule"/>
</dbReference>
<dbReference type="eggNOG" id="COG0210">
    <property type="taxonomic scope" value="Bacteria"/>
</dbReference>
<organism evidence="14 15">
    <name type="scientific">Buchnera aphidicola</name>
    <name type="common">Cinara tujafilina</name>
    <dbReference type="NCBI Taxonomy" id="261317"/>
    <lineage>
        <taxon>Bacteria</taxon>
        <taxon>Pseudomonadati</taxon>
        <taxon>Pseudomonadota</taxon>
        <taxon>Gammaproteobacteria</taxon>
        <taxon>Enterobacterales</taxon>
        <taxon>Erwiniaceae</taxon>
        <taxon>Buchnera</taxon>
    </lineage>
</organism>
<dbReference type="PROSITE" id="PS51217">
    <property type="entry name" value="UVRD_HELICASE_CTER"/>
    <property type="match status" value="1"/>
</dbReference>
<evidence type="ECO:0000259" key="13">
    <source>
        <dbReference type="PROSITE" id="PS51217"/>
    </source>
</evidence>
<dbReference type="EMBL" id="CP001817">
    <property type="protein sequence ID" value="AEH39950.1"/>
    <property type="molecule type" value="Genomic_DNA"/>
</dbReference>
<dbReference type="GO" id="GO:0005829">
    <property type="term" value="C:cytosol"/>
    <property type="evidence" value="ECO:0007669"/>
    <property type="project" value="TreeGrafter"/>
</dbReference>
<keyword evidence="11" id="KW-0812">Transmembrane</keyword>
<dbReference type="PANTHER" id="PTHR11070">
    <property type="entry name" value="UVRD / RECB / PCRA DNA HELICASE FAMILY MEMBER"/>
    <property type="match status" value="1"/>
</dbReference>
<dbReference type="PANTHER" id="PTHR11070:SF64">
    <property type="entry name" value="ATP-DEPENDENT DNA HELICASE REP"/>
    <property type="match status" value="1"/>
</dbReference>
<feature type="binding site" evidence="10">
    <location>
        <begin position="50"/>
        <end position="57"/>
    </location>
    <ligand>
        <name>ATP</name>
        <dbReference type="ChEBI" id="CHEBI:30616"/>
    </ligand>
</feature>
<name>F7WZS4_9GAMM</name>
<feature type="domain" description="UvrD-like helicase C-terminal" evidence="13">
    <location>
        <begin position="313"/>
        <end position="598"/>
    </location>
</feature>
<dbReference type="KEGG" id="baj:BCTU_394"/>
<evidence type="ECO:0000256" key="6">
    <source>
        <dbReference type="ARBA" id="ARBA00023235"/>
    </source>
</evidence>
<feature type="transmembrane region" description="Helical" evidence="11">
    <location>
        <begin position="6"/>
        <end position="25"/>
    </location>
</feature>
<evidence type="ECO:0000313" key="14">
    <source>
        <dbReference type="EMBL" id="AEH39950.1"/>
    </source>
</evidence>
<dbReference type="InterPro" id="IPR014016">
    <property type="entry name" value="UvrD-like_ATP-bd"/>
</dbReference>